<feature type="region of interest" description="Disordered" evidence="1">
    <location>
        <begin position="1"/>
        <end position="23"/>
    </location>
</feature>
<dbReference type="RefSeq" id="WP_126704289.1">
    <property type="nucleotide sequence ID" value="NZ_CP034593.1"/>
</dbReference>
<accession>A0A3Q9G2J8</accession>
<reference evidence="3 4" key="1">
    <citation type="submission" date="2018-12" db="EMBL/GenBank/DDBJ databases">
        <title>Complete genome sequence of Flaviflexus sp. H23T48.</title>
        <authorList>
            <person name="Bae J.-W."/>
            <person name="Lee J.-Y."/>
        </authorList>
    </citation>
    <scope>NUCLEOTIDE SEQUENCE [LARGE SCALE GENOMIC DNA]</scope>
    <source>
        <strain evidence="3 4">H23T48</strain>
    </source>
</reference>
<evidence type="ECO:0000256" key="1">
    <source>
        <dbReference type="SAM" id="MobiDB-lite"/>
    </source>
</evidence>
<dbReference type="KEGG" id="flh:EJ997_09215"/>
<feature type="transmembrane region" description="Helical" evidence="2">
    <location>
        <begin position="74"/>
        <end position="96"/>
    </location>
</feature>
<protein>
    <submittedName>
        <fullName evidence="3">Uncharacterized protein</fullName>
    </submittedName>
</protein>
<dbReference type="OrthoDB" id="9996782at2"/>
<proteinExistence type="predicted"/>
<evidence type="ECO:0000256" key="2">
    <source>
        <dbReference type="SAM" id="Phobius"/>
    </source>
</evidence>
<dbReference type="Proteomes" id="UP000280344">
    <property type="component" value="Chromosome"/>
</dbReference>
<dbReference type="AlphaFoldDB" id="A0A3Q9G2J8"/>
<sequence>MKLPDIPQYEEPTTPPENFRPRSVAPVELGPIREEQVSHPERPMDRYLEDLYGDRKPVIEAEPVDEVHVQKFPLIMWGWAVWTLAFALLAIFLILFL</sequence>
<keyword evidence="4" id="KW-1185">Reference proteome</keyword>
<keyword evidence="2" id="KW-0812">Transmembrane</keyword>
<evidence type="ECO:0000313" key="4">
    <source>
        <dbReference type="Proteomes" id="UP000280344"/>
    </source>
</evidence>
<gene>
    <name evidence="3" type="ORF">EJ997_09215</name>
</gene>
<keyword evidence="2" id="KW-0472">Membrane</keyword>
<evidence type="ECO:0000313" key="3">
    <source>
        <dbReference type="EMBL" id="AZQ77486.1"/>
    </source>
</evidence>
<name>A0A3Q9G2J8_9ACTO</name>
<keyword evidence="2" id="KW-1133">Transmembrane helix</keyword>
<dbReference type="EMBL" id="CP034593">
    <property type="protein sequence ID" value="AZQ77486.1"/>
    <property type="molecule type" value="Genomic_DNA"/>
</dbReference>
<organism evidence="3 4">
    <name type="scientific">Flaviflexus ciconiae</name>
    <dbReference type="NCBI Taxonomy" id="2496867"/>
    <lineage>
        <taxon>Bacteria</taxon>
        <taxon>Bacillati</taxon>
        <taxon>Actinomycetota</taxon>
        <taxon>Actinomycetes</taxon>
        <taxon>Actinomycetales</taxon>
        <taxon>Actinomycetaceae</taxon>
        <taxon>Flaviflexus</taxon>
    </lineage>
</organism>